<feature type="compositionally biased region" description="Basic and acidic residues" evidence="1">
    <location>
        <begin position="150"/>
        <end position="169"/>
    </location>
</feature>
<dbReference type="InParanoid" id="G4TPY6"/>
<evidence type="ECO:0000256" key="2">
    <source>
        <dbReference type="SAM" id="Phobius"/>
    </source>
</evidence>
<evidence type="ECO:0000256" key="1">
    <source>
        <dbReference type="SAM" id="MobiDB-lite"/>
    </source>
</evidence>
<gene>
    <name evidence="3" type="ORF">PIIN_07333</name>
</gene>
<feature type="transmembrane region" description="Helical" evidence="2">
    <location>
        <begin position="118"/>
        <end position="141"/>
    </location>
</feature>
<dbReference type="AlphaFoldDB" id="G4TPY6"/>
<sequence length="201" mass="22308">MLRRWYDLLWDEMLRLWLYLLQWIMHCSAGFDDLSVRVSHRACHFHTCRDAILNWHWRRYNHIYVYVSLETVRALTMSKCLASGTGSTTSTTTTSSSTTTTSNGGGNDQPPKGPSPQVIGGAVGGSIAGLILLCGIAAFCWRRNRATPPPRDKPTEYKPPTTEKPHEGYEPTAPPENQTPMNYERSAGGAPPVSGHGANYE</sequence>
<comment type="caution">
    <text evidence="3">The sequence shown here is derived from an EMBL/GenBank/DDBJ whole genome shotgun (WGS) entry which is preliminary data.</text>
</comment>
<feature type="compositionally biased region" description="Low complexity" evidence="1">
    <location>
        <begin position="83"/>
        <end position="102"/>
    </location>
</feature>
<dbReference type="Proteomes" id="UP000007148">
    <property type="component" value="Unassembled WGS sequence"/>
</dbReference>
<feature type="region of interest" description="Disordered" evidence="1">
    <location>
        <begin position="82"/>
        <end position="120"/>
    </location>
</feature>
<dbReference type="EMBL" id="CAFZ01000221">
    <property type="protein sequence ID" value="CCA73379.1"/>
    <property type="molecule type" value="Genomic_DNA"/>
</dbReference>
<dbReference type="HOGENOM" id="CLU_1360900_0_0_1"/>
<proteinExistence type="predicted"/>
<evidence type="ECO:0000313" key="3">
    <source>
        <dbReference type="EMBL" id="CCA73379.1"/>
    </source>
</evidence>
<keyword evidence="2" id="KW-0812">Transmembrane</keyword>
<organism evidence="3 4">
    <name type="scientific">Serendipita indica (strain DSM 11827)</name>
    <name type="common">Root endophyte fungus</name>
    <name type="synonym">Piriformospora indica</name>
    <dbReference type="NCBI Taxonomy" id="1109443"/>
    <lineage>
        <taxon>Eukaryota</taxon>
        <taxon>Fungi</taxon>
        <taxon>Dikarya</taxon>
        <taxon>Basidiomycota</taxon>
        <taxon>Agaricomycotina</taxon>
        <taxon>Agaricomycetes</taxon>
        <taxon>Sebacinales</taxon>
        <taxon>Serendipitaceae</taxon>
        <taxon>Serendipita</taxon>
    </lineage>
</organism>
<keyword evidence="2" id="KW-1133">Transmembrane helix</keyword>
<accession>G4TPY6</accession>
<keyword evidence="2" id="KW-0472">Membrane</keyword>
<feature type="region of interest" description="Disordered" evidence="1">
    <location>
        <begin position="145"/>
        <end position="201"/>
    </location>
</feature>
<name>G4TPY6_SERID</name>
<reference evidence="3 4" key="1">
    <citation type="journal article" date="2011" name="PLoS Pathog.">
        <title>Endophytic Life Strategies Decoded by Genome and Transcriptome Analyses of the Mutualistic Root Symbiont Piriformospora indica.</title>
        <authorList>
            <person name="Zuccaro A."/>
            <person name="Lahrmann U."/>
            <person name="Guldener U."/>
            <person name="Langen G."/>
            <person name="Pfiffi S."/>
            <person name="Biedenkopf D."/>
            <person name="Wong P."/>
            <person name="Samans B."/>
            <person name="Grimm C."/>
            <person name="Basiewicz M."/>
            <person name="Murat C."/>
            <person name="Martin F."/>
            <person name="Kogel K.H."/>
        </authorList>
    </citation>
    <scope>NUCLEOTIDE SEQUENCE [LARGE SCALE GENOMIC DNA]</scope>
    <source>
        <strain evidence="3 4">DSM 11827</strain>
    </source>
</reference>
<evidence type="ECO:0000313" key="4">
    <source>
        <dbReference type="Proteomes" id="UP000007148"/>
    </source>
</evidence>
<protein>
    <submittedName>
        <fullName evidence="3">Uncharacterized protein</fullName>
    </submittedName>
</protein>
<keyword evidence="4" id="KW-1185">Reference proteome</keyword>